<sequence>MTISKIPVWLDCDPGHDDMIAILLTAFHPNFNLLGISTTFGNSSLTNTTRNTLSILTIFQKLNIPVFKGSSKPVIKEAKYAPSIHGESGLAGTELPTPVIDISNPNDTDDELTTFYNTLKKEIDQHIGEISIVATGPLTNIGKFFLENPEYKSKVKFISIMGGGIEISNWGAGEFNTLCDPHATNYIFQDSILSPKTILLPIDVTHTAILNSKVEKQLQSTSSNLRKFLYELMEFFKETYKSQQAFIEGPPIHDPLAAIVLLEEYGFVDLGIESIRYNLTAVENGELEGKLNYFNDSNGVKVVTKLNIDKFWEIVLETVDIADQ</sequence>
<dbReference type="InterPro" id="IPR001910">
    <property type="entry name" value="Inosine/uridine_hydrolase_dom"/>
</dbReference>
<dbReference type="Pfam" id="PF01156">
    <property type="entry name" value="IU_nuc_hydro"/>
    <property type="match status" value="1"/>
</dbReference>
<dbReference type="AlphaFoldDB" id="K0KQU4"/>
<dbReference type="FunCoup" id="K0KQU4">
    <property type="interactions" value="217"/>
</dbReference>
<dbReference type="Gene3D" id="3.90.245.10">
    <property type="entry name" value="Ribonucleoside hydrolase-like"/>
    <property type="match status" value="1"/>
</dbReference>
<protein>
    <submittedName>
        <fullName evidence="5">Pyrimidine-specific ribonucleoside hydrolase</fullName>
        <ecNumber evidence="5">3.2.-.-</ecNumber>
    </submittedName>
</protein>
<evidence type="ECO:0000256" key="3">
    <source>
        <dbReference type="ARBA" id="ARBA00023295"/>
    </source>
</evidence>
<feature type="domain" description="Inosine/uridine-preferring nucleoside hydrolase" evidence="4">
    <location>
        <begin position="8"/>
        <end position="313"/>
    </location>
</feature>
<keyword evidence="3 5" id="KW-0326">Glycosidase</keyword>
<name>K0KQU4_WICCF</name>
<accession>K0KQU4</accession>
<keyword evidence="2 5" id="KW-0378">Hydrolase</keyword>
<gene>
    <name evidence="5" type="ORF">BN7_3248</name>
</gene>
<dbReference type="EMBL" id="CAIF01000088">
    <property type="protein sequence ID" value="CCH43694.1"/>
    <property type="molecule type" value="Genomic_DNA"/>
</dbReference>
<evidence type="ECO:0000256" key="2">
    <source>
        <dbReference type="ARBA" id="ARBA00022801"/>
    </source>
</evidence>
<dbReference type="PANTHER" id="PTHR12304">
    <property type="entry name" value="INOSINE-URIDINE PREFERRING NUCLEOSIDE HYDROLASE"/>
    <property type="match status" value="1"/>
</dbReference>
<dbReference type="SUPFAM" id="SSF53590">
    <property type="entry name" value="Nucleoside hydrolase"/>
    <property type="match status" value="1"/>
</dbReference>
<dbReference type="GO" id="GO:0005829">
    <property type="term" value="C:cytosol"/>
    <property type="evidence" value="ECO:0007669"/>
    <property type="project" value="TreeGrafter"/>
</dbReference>
<dbReference type="InterPro" id="IPR023186">
    <property type="entry name" value="IUNH"/>
</dbReference>
<dbReference type="GO" id="GO:0006152">
    <property type="term" value="P:purine nucleoside catabolic process"/>
    <property type="evidence" value="ECO:0007669"/>
    <property type="project" value="TreeGrafter"/>
</dbReference>
<dbReference type="STRING" id="1206466.K0KQU4"/>
<dbReference type="EC" id="3.2.-.-" evidence="5"/>
<dbReference type="InParanoid" id="K0KQU4"/>
<evidence type="ECO:0000313" key="6">
    <source>
        <dbReference type="Proteomes" id="UP000009328"/>
    </source>
</evidence>
<organism evidence="5 6">
    <name type="scientific">Wickerhamomyces ciferrii (strain ATCC 14091 / BCRC 22168 / CBS 111 / JCM 3599 / NBRC 0793 / NRRL Y-1031 F-60-10)</name>
    <name type="common">Yeast</name>
    <name type="synonym">Pichia ciferrii</name>
    <dbReference type="NCBI Taxonomy" id="1206466"/>
    <lineage>
        <taxon>Eukaryota</taxon>
        <taxon>Fungi</taxon>
        <taxon>Dikarya</taxon>
        <taxon>Ascomycota</taxon>
        <taxon>Saccharomycotina</taxon>
        <taxon>Saccharomycetes</taxon>
        <taxon>Phaffomycetales</taxon>
        <taxon>Wickerhamomycetaceae</taxon>
        <taxon>Wickerhamomyces</taxon>
    </lineage>
</organism>
<reference evidence="5 6" key="1">
    <citation type="journal article" date="2012" name="Eukaryot. Cell">
        <title>Draft genome sequence of Wickerhamomyces ciferrii NRRL Y-1031 F-60-10.</title>
        <authorList>
            <person name="Schneider J."/>
            <person name="Andrea H."/>
            <person name="Blom J."/>
            <person name="Jaenicke S."/>
            <person name="Ruckert C."/>
            <person name="Schorsch C."/>
            <person name="Szczepanowski R."/>
            <person name="Farwick M."/>
            <person name="Goesmann A."/>
            <person name="Puhler A."/>
            <person name="Schaffer S."/>
            <person name="Tauch A."/>
            <person name="Kohler T."/>
            <person name="Brinkrolf K."/>
        </authorList>
    </citation>
    <scope>NUCLEOTIDE SEQUENCE [LARGE SCALE GENOMIC DNA]</scope>
    <source>
        <strain evidence="6">ATCC 14091 / BCRC 22168 / CBS 111 / JCM 3599 / NBRC 0793 / NRRL Y-1031 F-60-10</strain>
    </source>
</reference>
<dbReference type="Proteomes" id="UP000009328">
    <property type="component" value="Unassembled WGS sequence"/>
</dbReference>
<dbReference type="eggNOG" id="KOG2938">
    <property type="taxonomic scope" value="Eukaryota"/>
</dbReference>
<dbReference type="GO" id="GO:0008477">
    <property type="term" value="F:purine nucleosidase activity"/>
    <property type="evidence" value="ECO:0007669"/>
    <property type="project" value="TreeGrafter"/>
</dbReference>
<comment type="caution">
    <text evidence="5">The sequence shown here is derived from an EMBL/GenBank/DDBJ whole genome shotgun (WGS) entry which is preliminary data.</text>
</comment>
<dbReference type="PANTHER" id="PTHR12304:SF4">
    <property type="entry name" value="URIDINE NUCLEOSIDASE"/>
    <property type="match status" value="1"/>
</dbReference>
<dbReference type="InterPro" id="IPR036452">
    <property type="entry name" value="Ribo_hydro-like"/>
</dbReference>
<evidence type="ECO:0000259" key="4">
    <source>
        <dbReference type="Pfam" id="PF01156"/>
    </source>
</evidence>
<evidence type="ECO:0000256" key="1">
    <source>
        <dbReference type="ARBA" id="ARBA00009176"/>
    </source>
</evidence>
<proteinExistence type="inferred from homology"/>
<dbReference type="HOGENOM" id="CLU_036838_2_0_1"/>
<keyword evidence="6" id="KW-1185">Reference proteome</keyword>
<comment type="similarity">
    <text evidence="1">Belongs to the IUNH family.</text>
</comment>
<dbReference type="CDD" id="cd02651">
    <property type="entry name" value="nuc_hydro_IU_UC_XIUA"/>
    <property type="match status" value="1"/>
</dbReference>
<evidence type="ECO:0000313" key="5">
    <source>
        <dbReference type="EMBL" id="CCH43694.1"/>
    </source>
</evidence>